<evidence type="ECO:0000313" key="2">
    <source>
        <dbReference type="EMBL" id="PWC18945.1"/>
    </source>
</evidence>
<gene>
    <name evidence="2" type="ORF">DDT56_03080</name>
</gene>
<dbReference type="Gene3D" id="3.40.630.30">
    <property type="match status" value="1"/>
</dbReference>
<dbReference type="GO" id="GO:0016747">
    <property type="term" value="F:acyltransferase activity, transferring groups other than amino-acyl groups"/>
    <property type="evidence" value="ECO:0007669"/>
    <property type="project" value="InterPro"/>
</dbReference>
<dbReference type="Proteomes" id="UP000296159">
    <property type="component" value="Unassembled WGS sequence"/>
</dbReference>
<protein>
    <submittedName>
        <fullName evidence="2">GNAT family N-acetyltransferase</fullName>
    </submittedName>
</protein>
<dbReference type="PANTHER" id="PTHR43415">
    <property type="entry name" value="SPERMIDINE N(1)-ACETYLTRANSFERASE"/>
    <property type="match status" value="1"/>
</dbReference>
<name>A0A2U1UB98_9GAMM</name>
<dbReference type="CDD" id="cd04301">
    <property type="entry name" value="NAT_SF"/>
    <property type="match status" value="1"/>
</dbReference>
<dbReference type="InterPro" id="IPR000182">
    <property type="entry name" value="GNAT_dom"/>
</dbReference>
<dbReference type="InterPro" id="IPR016181">
    <property type="entry name" value="Acyl_CoA_acyltransferase"/>
</dbReference>
<evidence type="ECO:0000259" key="1">
    <source>
        <dbReference type="PROSITE" id="PS51186"/>
    </source>
</evidence>
<dbReference type="AlphaFoldDB" id="A0A2U1UB98"/>
<comment type="caution">
    <text evidence="2">The sequence shown here is derived from an EMBL/GenBank/DDBJ whole genome shotgun (WGS) entry which is preliminary data.</text>
</comment>
<organism evidence="2 3">
    <name type="scientific">Brenneria corticis</name>
    <dbReference type="NCBI Taxonomy" id="2173106"/>
    <lineage>
        <taxon>Bacteria</taxon>
        <taxon>Pseudomonadati</taxon>
        <taxon>Pseudomonadota</taxon>
        <taxon>Gammaproteobacteria</taxon>
        <taxon>Enterobacterales</taxon>
        <taxon>Pectobacteriaceae</taxon>
        <taxon>Brenneria</taxon>
    </lineage>
</organism>
<keyword evidence="2" id="KW-0808">Transferase</keyword>
<dbReference type="Pfam" id="PF13302">
    <property type="entry name" value="Acetyltransf_3"/>
    <property type="match status" value="1"/>
</dbReference>
<dbReference type="PANTHER" id="PTHR43415:SF5">
    <property type="entry name" value="ACETYLTRANSFERASE"/>
    <property type="match status" value="1"/>
</dbReference>
<proteinExistence type="predicted"/>
<dbReference type="PROSITE" id="PS51186">
    <property type="entry name" value="GNAT"/>
    <property type="match status" value="1"/>
</dbReference>
<feature type="domain" description="N-acetyltransferase" evidence="1">
    <location>
        <begin position="19"/>
        <end position="184"/>
    </location>
</feature>
<dbReference type="EMBL" id="QDKH01000003">
    <property type="protein sequence ID" value="PWC18945.1"/>
    <property type="molecule type" value="Genomic_DNA"/>
</dbReference>
<sequence length="197" mass="22762">MDMSASLQNKKTNSSNNKLRLIPFTEQHFSVLADWFCNEKEVVQWGGTALYYPLNEAQFNAMLIETKTIPPNRLCWMLEDHAGELCGHCQLDFDWRNGTARIGRVVISPQRQGRGLAAPMIRQVLEKAFSYADIERTELNVYAWNKKAIKIYTHVGFITEGIRRSSAKVGNERWDTEIMSILRDEWVKYSVESIDEL</sequence>
<evidence type="ECO:0000313" key="3">
    <source>
        <dbReference type="Proteomes" id="UP000296159"/>
    </source>
</evidence>
<dbReference type="SUPFAM" id="SSF55729">
    <property type="entry name" value="Acyl-CoA N-acyltransferases (Nat)"/>
    <property type="match status" value="1"/>
</dbReference>
<keyword evidence="3" id="KW-1185">Reference proteome</keyword>
<accession>A0A2U1UB98</accession>
<reference evidence="2 3" key="1">
    <citation type="submission" date="2018-04" db="EMBL/GenBank/DDBJ databases">
        <title>Brenneria corticis sp.nov.</title>
        <authorList>
            <person name="Li Y."/>
        </authorList>
    </citation>
    <scope>NUCLEOTIDE SEQUENCE [LARGE SCALE GENOMIC DNA]</scope>
    <source>
        <strain evidence="2 3">CFCC 11842</strain>
    </source>
</reference>